<keyword evidence="3" id="KW-1185">Reference proteome</keyword>
<gene>
    <name evidence="2" type="ORF">WJX81_005227</name>
</gene>
<dbReference type="Pfam" id="PF12239">
    <property type="entry name" value="DUF3605"/>
    <property type="match status" value="1"/>
</dbReference>
<dbReference type="PANTHER" id="PTHR35020">
    <property type="entry name" value="N-ACETYLGLUCOSAMINE-INDUCED PROTEIN 1"/>
    <property type="match status" value="1"/>
</dbReference>
<evidence type="ECO:0000256" key="1">
    <source>
        <dbReference type="SAM" id="MobiDB-lite"/>
    </source>
</evidence>
<dbReference type="InterPro" id="IPR022036">
    <property type="entry name" value="DUF3605"/>
</dbReference>
<evidence type="ECO:0000313" key="3">
    <source>
        <dbReference type="Proteomes" id="UP001445335"/>
    </source>
</evidence>
<feature type="region of interest" description="Disordered" evidence="1">
    <location>
        <begin position="1"/>
        <end position="26"/>
    </location>
</feature>
<dbReference type="PANTHER" id="PTHR35020:SF2">
    <property type="entry name" value="N-ACETYLGLUCOSAMINE-INDUCED PROTEIN 1"/>
    <property type="match status" value="1"/>
</dbReference>
<evidence type="ECO:0000313" key="2">
    <source>
        <dbReference type="EMBL" id="KAK9836003.1"/>
    </source>
</evidence>
<protein>
    <submittedName>
        <fullName evidence="2">Uncharacterized protein</fullName>
    </submittedName>
</protein>
<dbReference type="EMBL" id="JALJOU010000027">
    <property type="protein sequence ID" value="KAK9836003.1"/>
    <property type="molecule type" value="Genomic_DNA"/>
</dbReference>
<dbReference type="AlphaFoldDB" id="A0AAW1RQI3"/>
<dbReference type="GO" id="GO:0006044">
    <property type="term" value="P:N-acetylglucosamine metabolic process"/>
    <property type="evidence" value="ECO:0007669"/>
    <property type="project" value="TreeGrafter"/>
</dbReference>
<organism evidence="2 3">
    <name type="scientific">Elliptochloris bilobata</name>
    <dbReference type="NCBI Taxonomy" id="381761"/>
    <lineage>
        <taxon>Eukaryota</taxon>
        <taxon>Viridiplantae</taxon>
        <taxon>Chlorophyta</taxon>
        <taxon>core chlorophytes</taxon>
        <taxon>Trebouxiophyceae</taxon>
        <taxon>Trebouxiophyceae incertae sedis</taxon>
        <taxon>Elliptochloris clade</taxon>
        <taxon>Elliptochloris</taxon>
    </lineage>
</organism>
<name>A0AAW1RQI3_9CHLO</name>
<dbReference type="Proteomes" id="UP001445335">
    <property type="component" value="Unassembled WGS sequence"/>
</dbReference>
<dbReference type="GO" id="GO:0005737">
    <property type="term" value="C:cytoplasm"/>
    <property type="evidence" value="ECO:0007669"/>
    <property type="project" value="TreeGrafter"/>
</dbReference>
<proteinExistence type="predicted"/>
<reference evidence="2 3" key="1">
    <citation type="journal article" date="2024" name="Nat. Commun.">
        <title>Phylogenomics reveals the evolutionary origins of lichenization in chlorophyte algae.</title>
        <authorList>
            <person name="Puginier C."/>
            <person name="Libourel C."/>
            <person name="Otte J."/>
            <person name="Skaloud P."/>
            <person name="Haon M."/>
            <person name="Grisel S."/>
            <person name="Petersen M."/>
            <person name="Berrin J.G."/>
            <person name="Delaux P.M."/>
            <person name="Dal Grande F."/>
            <person name="Keller J."/>
        </authorList>
    </citation>
    <scope>NUCLEOTIDE SEQUENCE [LARGE SCALE GENOMIC DNA]</scope>
    <source>
        <strain evidence="2 3">SAG 245.80</strain>
    </source>
</reference>
<accession>A0AAW1RQI3</accession>
<sequence>MGAGRTPGGCTALEEDANSAEAGTTPASREEAAHIIAENDVAAFPRLRGVPGHQLEPVPWARVVVLAREATEAALGQLGRSPAALVVYHRFKLQVQQEYVGIADYVQVRVFGFDTACASDGRKEVVVPADLGTREPMVVWRPNDFPYHLDPDVEHHNVWSTRPLPEAELHKVVQRNRQGYEWVAFINPTPIQTIPSVWHAHIISRPLRQGGHANG</sequence>
<comment type="caution">
    <text evidence="2">The sequence shown here is derived from an EMBL/GenBank/DDBJ whole genome shotgun (WGS) entry which is preliminary data.</text>
</comment>